<dbReference type="InterPro" id="IPR036271">
    <property type="entry name" value="Tet_transcr_reg_TetR-rel_C_sf"/>
</dbReference>
<dbReference type="InterPro" id="IPR009057">
    <property type="entry name" value="Homeodomain-like_sf"/>
</dbReference>
<dbReference type="EMBL" id="JACIVI010000001">
    <property type="protein sequence ID" value="MBB1160587.1"/>
    <property type="molecule type" value="Genomic_DNA"/>
</dbReference>
<keyword evidence="3" id="KW-0804">Transcription</keyword>
<dbReference type="FunFam" id="1.10.10.60:FF:000141">
    <property type="entry name" value="TetR family transcriptional regulator"/>
    <property type="match status" value="1"/>
</dbReference>
<dbReference type="SUPFAM" id="SSF48498">
    <property type="entry name" value="Tetracyclin repressor-like, C-terminal domain"/>
    <property type="match status" value="1"/>
</dbReference>
<comment type="caution">
    <text evidence="6">The sequence shown here is derived from an EMBL/GenBank/DDBJ whole genome shotgun (WGS) entry which is preliminary data.</text>
</comment>
<dbReference type="Proteomes" id="UP000586093">
    <property type="component" value="Unassembled WGS sequence"/>
</dbReference>
<dbReference type="RefSeq" id="WP_182660670.1">
    <property type="nucleotide sequence ID" value="NZ_JACIVI010000001.1"/>
</dbReference>
<proteinExistence type="predicted"/>
<evidence type="ECO:0000256" key="3">
    <source>
        <dbReference type="ARBA" id="ARBA00023163"/>
    </source>
</evidence>
<dbReference type="InterPro" id="IPR050109">
    <property type="entry name" value="HTH-type_TetR-like_transc_reg"/>
</dbReference>
<organism evidence="6 7">
    <name type="scientific">Aquariibacter albus</name>
    <dbReference type="NCBI Taxonomy" id="2759899"/>
    <lineage>
        <taxon>Bacteria</taxon>
        <taxon>Pseudomonadati</taxon>
        <taxon>Pseudomonadota</taxon>
        <taxon>Betaproteobacteria</taxon>
        <taxon>Burkholderiales</taxon>
        <taxon>Sphaerotilaceae</taxon>
        <taxon>Aquariibacter</taxon>
    </lineage>
</organism>
<evidence type="ECO:0000313" key="6">
    <source>
        <dbReference type="EMBL" id="MBB1160587.1"/>
    </source>
</evidence>
<keyword evidence="1" id="KW-0805">Transcription regulation</keyword>
<feature type="DNA-binding region" description="H-T-H motif" evidence="4">
    <location>
        <begin position="40"/>
        <end position="59"/>
    </location>
</feature>
<dbReference type="GO" id="GO:0003700">
    <property type="term" value="F:DNA-binding transcription factor activity"/>
    <property type="evidence" value="ECO:0007669"/>
    <property type="project" value="TreeGrafter"/>
</dbReference>
<dbReference type="Pfam" id="PF14246">
    <property type="entry name" value="TetR_C_7"/>
    <property type="match status" value="1"/>
</dbReference>
<evidence type="ECO:0000256" key="1">
    <source>
        <dbReference type="ARBA" id="ARBA00023015"/>
    </source>
</evidence>
<dbReference type="PANTHER" id="PTHR30055">
    <property type="entry name" value="HTH-TYPE TRANSCRIPTIONAL REGULATOR RUTR"/>
    <property type="match status" value="1"/>
</dbReference>
<dbReference type="InterPro" id="IPR001647">
    <property type="entry name" value="HTH_TetR"/>
</dbReference>
<accession>A0A839HFA1</accession>
<keyword evidence="7" id="KW-1185">Reference proteome</keyword>
<protein>
    <submittedName>
        <fullName evidence="6">TetR/AcrR family transcriptional regulator</fullName>
    </submittedName>
</protein>
<evidence type="ECO:0000313" key="7">
    <source>
        <dbReference type="Proteomes" id="UP000586093"/>
    </source>
</evidence>
<dbReference type="InterPro" id="IPR039536">
    <property type="entry name" value="TetR_C_Proteobacteria"/>
</dbReference>
<dbReference type="PRINTS" id="PR00455">
    <property type="entry name" value="HTHTETR"/>
</dbReference>
<gene>
    <name evidence="6" type="ORF">H4F90_01155</name>
</gene>
<name>A0A839HFA1_9BURK</name>
<dbReference type="PANTHER" id="PTHR30055:SF146">
    <property type="entry name" value="HTH-TYPE TRANSCRIPTIONAL DUAL REGULATOR CECR"/>
    <property type="match status" value="1"/>
</dbReference>
<evidence type="ECO:0000256" key="4">
    <source>
        <dbReference type="PROSITE-ProRule" id="PRU00335"/>
    </source>
</evidence>
<evidence type="ECO:0000256" key="2">
    <source>
        <dbReference type="ARBA" id="ARBA00023125"/>
    </source>
</evidence>
<dbReference type="PROSITE" id="PS50977">
    <property type="entry name" value="HTH_TETR_2"/>
    <property type="match status" value="1"/>
</dbReference>
<dbReference type="Gene3D" id="1.10.357.10">
    <property type="entry name" value="Tetracycline Repressor, domain 2"/>
    <property type="match status" value="1"/>
</dbReference>
<evidence type="ECO:0000259" key="5">
    <source>
        <dbReference type="PROSITE" id="PS50977"/>
    </source>
</evidence>
<dbReference type="GO" id="GO:0000976">
    <property type="term" value="F:transcription cis-regulatory region binding"/>
    <property type="evidence" value="ECO:0007669"/>
    <property type="project" value="TreeGrafter"/>
</dbReference>
<dbReference type="Pfam" id="PF00440">
    <property type="entry name" value="TetR_N"/>
    <property type="match status" value="1"/>
</dbReference>
<dbReference type="AlphaFoldDB" id="A0A839HFA1"/>
<keyword evidence="2 4" id="KW-0238">DNA-binding</keyword>
<feature type="domain" description="HTH tetR-type" evidence="5">
    <location>
        <begin position="17"/>
        <end position="77"/>
    </location>
</feature>
<sequence>MESASPPPVKRGRPRDPERLRRVLEAAAEHFQREGFAGTSMDAVAARSGVSKMTIYTYFPSKEHLFEACVAARIDEVFAFDRLPPTDLHDPARLLRHLGRSFLSLMRDPGVIGMHRALYATAGQHPGACASFFGQGPRRLTDQLADALRTLHAAGSLRVPDPARAADQFYALFLGRDHCAAMLGLPLPDAAADAATVEANVALFLRAHAPAAG</sequence>
<reference evidence="6 7" key="1">
    <citation type="submission" date="2020-08" db="EMBL/GenBank/DDBJ databases">
        <title>Aquariorum lacteus gen. nov., sp. nov., a new member of the family Comamonadaceae, isolated from freshwater aquarium.</title>
        <authorList>
            <person name="Chun S.-J."/>
        </authorList>
    </citation>
    <scope>NUCLEOTIDE SEQUENCE [LARGE SCALE GENOMIC DNA]</scope>
    <source>
        <strain evidence="6 7">SJAQ100</strain>
    </source>
</reference>
<dbReference type="SUPFAM" id="SSF46689">
    <property type="entry name" value="Homeodomain-like"/>
    <property type="match status" value="1"/>
</dbReference>